<evidence type="ECO:0000259" key="1">
    <source>
        <dbReference type="Pfam" id="PF01593"/>
    </source>
</evidence>
<evidence type="ECO:0000313" key="3">
    <source>
        <dbReference type="Proteomes" id="UP000829685"/>
    </source>
</evidence>
<evidence type="ECO:0000313" key="2">
    <source>
        <dbReference type="EMBL" id="KAI1878615.1"/>
    </source>
</evidence>
<organism evidence="2 3">
    <name type="scientific">Neoarthrinium moseri</name>
    <dbReference type="NCBI Taxonomy" id="1658444"/>
    <lineage>
        <taxon>Eukaryota</taxon>
        <taxon>Fungi</taxon>
        <taxon>Dikarya</taxon>
        <taxon>Ascomycota</taxon>
        <taxon>Pezizomycotina</taxon>
        <taxon>Sordariomycetes</taxon>
        <taxon>Xylariomycetidae</taxon>
        <taxon>Amphisphaeriales</taxon>
        <taxon>Apiosporaceae</taxon>
        <taxon>Neoarthrinium</taxon>
    </lineage>
</organism>
<name>A0A9P9WTD2_9PEZI</name>
<proteinExistence type="predicted"/>
<dbReference type="PRINTS" id="PR00419">
    <property type="entry name" value="ADXRDTASE"/>
</dbReference>
<dbReference type="Gene3D" id="3.90.660.10">
    <property type="match status" value="1"/>
</dbReference>
<dbReference type="GO" id="GO:0050660">
    <property type="term" value="F:flavin adenine dinucleotide binding"/>
    <property type="evidence" value="ECO:0007669"/>
    <property type="project" value="TreeGrafter"/>
</dbReference>
<comment type="caution">
    <text evidence="2">The sequence shown here is derived from an EMBL/GenBank/DDBJ whole genome shotgun (WGS) entry which is preliminary data.</text>
</comment>
<dbReference type="InterPro" id="IPR002937">
    <property type="entry name" value="Amino_oxidase"/>
</dbReference>
<reference evidence="2" key="1">
    <citation type="submission" date="2021-03" db="EMBL/GenBank/DDBJ databases">
        <title>Revisited historic fungal species revealed as producer of novel bioactive compounds through whole genome sequencing and comparative genomics.</title>
        <authorList>
            <person name="Vignolle G.A."/>
            <person name="Hochenegger N."/>
            <person name="Mach R.L."/>
            <person name="Mach-Aigner A.R."/>
            <person name="Javad Rahimi M."/>
            <person name="Salim K.A."/>
            <person name="Chan C.M."/>
            <person name="Lim L.B.L."/>
            <person name="Cai F."/>
            <person name="Druzhinina I.S."/>
            <person name="U'Ren J.M."/>
            <person name="Derntl C."/>
        </authorList>
    </citation>
    <scope>NUCLEOTIDE SEQUENCE</scope>
    <source>
        <strain evidence="2">TUCIM 5799</strain>
    </source>
</reference>
<dbReference type="InterPro" id="IPR050281">
    <property type="entry name" value="Flavin_monoamine_oxidase"/>
</dbReference>
<protein>
    <recommendedName>
        <fullName evidence="1">Amine oxidase domain-containing protein</fullName>
    </recommendedName>
</protein>
<dbReference type="AlphaFoldDB" id="A0A9P9WTD2"/>
<sequence>MDAYSISFTSSSSRSSSRIWQDLKTCRFHTTVEIESDAMSQAQSIVSKLSKRRLADPSRKPHVGVVGAGLAGLRCTDILLKHGFEVTIIEARNRLGGRVHQARLPSGHLVDCGPNWIHGTSDNPILDIAKETGTAISNWDTNSYVFNEDGELLVLADGEIYSTMMWDIIQDAFAHSNKNSATISPDESLWDFFQKEVARRIPENKPDFDKKRQFVLQMAEMWGAFVGSPVFTQSLKFFWLEECIEGENLFCAGTYQKILQSIAKPALDGARFRYSTKVTDVKTTNDDGAKLSVLAEGGESMEFDEVVFTAPLGWLKSHPKTFSPALPLRLTKAINSIGYGCLEKVYISFPKAFWLEPDSRGRVVQGFCQWLAPNYAPESNPKQWNQEVVELASLTASTSHPTLLFYTYGDQSRYITQHVASLPTQKKRDAFLYEFFKPYYSRMPHYDASAPDCQPVAAFSTDWLRDELAGNGSYSNFQVGLEEGDQDIAIMREGLPERGLWFAGEHTAPFVALGTATGAYWSGESVGKRIAEAYGRKIDGTVDVTAALD</sequence>
<dbReference type="SUPFAM" id="SSF54373">
    <property type="entry name" value="FAD-linked reductases, C-terminal domain"/>
    <property type="match status" value="1"/>
</dbReference>
<dbReference type="PANTHER" id="PTHR10742">
    <property type="entry name" value="FLAVIN MONOAMINE OXIDASE"/>
    <property type="match status" value="1"/>
</dbReference>
<keyword evidence="3" id="KW-1185">Reference proteome</keyword>
<dbReference type="PANTHER" id="PTHR10742:SF414">
    <property type="entry name" value="CONTAINING AMINE OXIDASE, PUTATIVE (AFU_ORTHOLOGUE AFUA_3G12150)-RELATED"/>
    <property type="match status" value="1"/>
</dbReference>
<dbReference type="Gene3D" id="3.50.50.60">
    <property type="entry name" value="FAD/NAD(P)-binding domain"/>
    <property type="match status" value="1"/>
</dbReference>
<dbReference type="Proteomes" id="UP000829685">
    <property type="component" value="Unassembled WGS sequence"/>
</dbReference>
<dbReference type="GO" id="GO:0006338">
    <property type="term" value="P:chromatin remodeling"/>
    <property type="evidence" value="ECO:0007669"/>
    <property type="project" value="TreeGrafter"/>
</dbReference>
<dbReference type="GO" id="GO:0016491">
    <property type="term" value="F:oxidoreductase activity"/>
    <property type="evidence" value="ECO:0007669"/>
    <property type="project" value="InterPro"/>
</dbReference>
<gene>
    <name evidence="2" type="ORF">JX265_002792</name>
</gene>
<dbReference type="GO" id="GO:0003682">
    <property type="term" value="F:chromatin binding"/>
    <property type="evidence" value="ECO:0007669"/>
    <property type="project" value="TreeGrafter"/>
</dbReference>
<dbReference type="SUPFAM" id="SSF51905">
    <property type="entry name" value="FAD/NAD(P)-binding domain"/>
    <property type="match status" value="1"/>
</dbReference>
<feature type="domain" description="Amine oxidase" evidence="1">
    <location>
        <begin position="70"/>
        <end position="526"/>
    </location>
</feature>
<dbReference type="InterPro" id="IPR036188">
    <property type="entry name" value="FAD/NAD-bd_sf"/>
</dbReference>
<dbReference type="Pfam" id="PF01593">
    <property type="entry name" value="Amino_oxidase"/>
    <property type="match status" value="1"/>
</dbReference>
<dbReference type="EMBL" id="JAFIMR010000005">
    <property type="protein sequence ID" value="KAI1878615.1"/>
    <property type="molecule type" value="Genomic_DNA"/>
</dbReference>
<accession>A0A9P9WTD2</accession>